<evidence type="ECO:0000256" key="6">
    <source>
        <dbReference type="NCBIfam" id="TIGR00152"/>
    </source>
</evidence>
<dbReference type="PANTHER" id="PTHR10695:SF46">
    <property type="entry name" value="BIFUNCTIONAL COENZYME A SYNTHASE-RELATED"/>
    <property type="match status" value="1"/>
</dbReference>
<dbReference type="Proteomes" id="UP001165363">
    <property type="component" value="Unassembled WGS sequence"/>
</dbReference>
<dbReference type="HAMAP" id="MF_00376">
    <property type="entry name" value="Dephospho_CoA_kinase"/>
    <property type="match status" value="1"/>
</dbReference>
<keyword evidence="5 7" id="KW-0808">Transferase</keyword>
<keyword evidence="2 5" id="KW-0547">Nucleotide-binding</keyword>
<accession>A0ABT0RMT4</accession>
<comment type="subcellular location">
    <subcellularLocation>
        <location evidence="5">Cytoplasm</location>
    </subcellularLocation>
</comment>
<dbReference type="InterPro" id="IPR001977">
    <property type="entry name" value="Depp_CoAkinase"/>
</dbReference>
<dbReference type="Pfam" id="PF01121">
    <property type="entry name" value="CoaE"/>
    <property type="match status" value="1"/>
</dbReference>
<evidence type="ECO:0000313" key="8">
    <source>
        <dbReference type="Proteomes" id="UP001165363"/>
    </source>
</evidence>
<dbReference type="EC" id="2.7.1.24" evidence="5 6"/>
<keyword evidence="5" id="KW-0963">Cytoplasm</keyword>
<feature type="binding site" evidence="5">
    <location>
        <begin position="11"/>
        <end position="16"/>
    </location>
    <ligand>
        <name>ATP</name>
        <dbReference type="ChEBI" id="CHEBI:30616"/>
    </ligand>
</feature>
<dbReference type="NCBIfam" id="TIGR00152">
    <property type="entry name" value="dephospho-CoA kinase"/>
    <property type="match status" value="1"/>
</dbReference>
<organism evidence="7 8">
    <name type="scientific">Sphingomonas alba</name>
    <dbReference type="NCBI Taxonomy" id="2908208"/>
    <lineage>
        <taxon>Bacteria</taxon>
        <taxon>Pseudomonadati</taxon>
        <taxon>Pseudomonadota</taxon>
        <taxon>Alphaproteobacteria</taxon>
        <taxon>Sphingomonadales</taxon>
        <taxon>Sphingomonadaceae</taxon>
        <taxon>Sphingomonas</taxon>
    </lineage>
</organism>
<evidence type="ECO:0000256" key="2">
    <source>
        <dbReference type="ARBA" id="ARBA00022741"/>
    </source>
</evidence>
<dbReference type="GO" id="GO:0004140">
    <property type="term" value="F:dephospho-CoA kinase activity"/>
    <property type="evidence" value="ECO:0007669"/>
    <property type="project" value="UniProtKB-EC"/>
</dbReference>
<evidence type="ECO:0000256" key="4">
    <source>
        <dbReference type="ARBA" id="ARBA00022993"/>
    </source>
</evidence>
<protein>
    <recommendedName>
        <fullName evidence="5 6">Dephospho-CoA kinase</fullName>
        <ecNumber evidence="5 6">2.7.1.24</ecNumber>
    </recommendedName>
    <alternativeName>
        <fullName evidence="5">Dephosphocoenzyme A kinase</fullName>
    </alternativeName>
</protein>
<dbReference type="Gene3D" id="3.40.50.300">
    <property type="entry name" value="P-loop containing nucleotide triphosphate hydrolases"/>
    <property type="match status" value="1"/>
</dbReference>
<dbReference type="PANTHER" id="PTHR10695">
    <property type="entry name" value="DEPHOSPHO-COA KINASE-RELATED"/>
    <property type="match status" value="1"/>
</dbReference>
<dbReference type="PROSITE" id="PS51219">
    <property type="entry name" value="DPCK"/>
    <property type="match status" value="1"/>
</dbReference>
<proteinExistence type="inferred from homology"/>
<name>A0ABT0RMT4_9SPHN</name>
<evidence type="ECO:0000313" key="7">
    <source>
        <dbReference type="EMBL" id="MCL6683835.1"/>
    </source>
</evidence>
<keyword evidence="4 5" id="KW-0173">Coenzyme A biosynthesis</keyword>
<keyword evidence="8" id="KW-1185">Reference proteome</keyword>
<evidence type="ECO:0000256" key="5">
    <source>
        <dbReference type="HAMAP-Rule" id="MF_00376"/>
    </source>
</evidence>
<sequence>MIKIALTGSIGMGKSTVAAMFAEAGIPVFDADAEVRRMQGPGGSLVGPIGQRFPDSVVDGGVDRERLSALVLADRDELAALECIVHPAVAQAREDFIEANRHAPALLFEIPLLYETHGERAFDKVVVVSAPAEVQRERVMQRDGMTAAKLEGLLARQLPDEQKRERADFVVDTGVSHEETRNQVRTILACLGLSGAR</sequence>
<reference evidence="7" key="1">
    <citation type="submission" date="2022-05" db="EMBL/GenBank/DDBJ databases">
        <authorList>
            <person name="Jo J.-H."/>
            <person name="Im W.-T."/>
        </authorList>
    </citation>
    <scope>NUCLEOTIDE SEQUENCE</scope>
    <source>
        <strain evidence="7">SE158</strain>
    </source>
</reference>
<comment type="similarity">
    <text evidence="1 5">Belongs to the CoaE family.</text>
</comment>
<evidence type="ECO:0000256" key="1">
    <source>
        <dbReference type="ARBA" id="ARBA00009018"/>
    </source>
</evidence>
<keyword evidence="3 5" id="KW-0067">ATP-binding</keyword>
<comment type="catalytic activity">
    <reaction evidence="5">
        <text>3'-dephospho-CoA + ATP = ADP + CoA + H(+)</text>
        <dbReference type="Rhea" id="RHEA:18245"/>
        <dbReference type="ChEBI" id="CHEBI:15378"/>
        <dbReference type="ChEBI" id="CHEBI:30616"/>
        <dbReference type="ChEBI" id="CHEBI:57287"/>
        <dbReference type="ChEBI" id="CHEBI:57328"/>
        <dbReference type="ChEBI" id="CHEBI:456216"/>
        <dbReference type="EC" id="2.7.1.24"/>
    </reaction>
</comment>
<dbReference type="RefSeq" id="WP_249847891.1">
    <property type="nucleotide sequence ID" value="NZ_JAMGBD010000001.1"/>
</dbReference>
<gene>
    <name evidence="5 7" type="primary">coaE</name>
    <name evidence="7" type="ORF">LZ536_07965</name>
</gene>
<dbReference type="CDD" id="cd02022">
    <property type="entry name" value="DPCK"/>
    <property type="match status" value="1"/>
</dbReference>
<dbReference type="EMBL" id="JAMGBD010000001">
    <property type="protein sequence ID" value="MCL6683835.1"/>
    <property type="molecule type" value="Genomic_DNA"/>
</dbReference>
<comment type="caution">
    <text evidence="7">The sequence shown here is derived from an EMBL/GenBank/DDBJ whole genome shotgun (WGS) entry which is preliminary data.</text>
</comment>
<comment type="pathway">
    <text evidence="5">Cofactor biosynthesis; coenzyme A biosynthesis; CoA from (R)-pantothenate: step 5/5.</text>
</comment>
<keyword evidence="5 7" id="KW-0418">Kinase</keyword>
<evidence type="ECO:0000256" key="3">
    <source>
        <dbReference type="ARBA" id="ARBA00022840"/>
    </source>
</evidence>
<dbReference type="InterPro" id="IPR027417">
    <property type="entry name" value="P-loop_NTPase"/>
</dbReference>
<comment type="function">
    <text evidence="5">Catalyzes the phosphorylation of the 3'-hydroxyl group of dephosphocoenzyme A to form coenzyme A.</text>
</comment>
<dbReference type="SUPFAM" id="SSF52540">
    <property type="entry name" value="P-loop containing nucleoside triphosphate hydrolases"/>
    <property type="match status" value="1"/>
</dbReference>